<dbReference type="CDD" id="cd07432">
    <property type="entry name" value="PHP_HisPPase"/>
    <property type="match status" value="1"/>
</dbReference>
<dbReference type="InterPro" id="IPR029063">
    <property type="entry name" value="SAM-dependent_MTases_sf"/>
</dbReference>
<dbReference type="AlphaFoldDB" id="A0AAF0JNH0"/>
<dbReference type="SUPFAM" id="SSF89550">
    <property type="entry name" value="PHP domain-like"/>
    <property type="match status" value="1"/>
</dbReference>
<dbReference type="Gene3D" id="3.20.20.140">
    <property type="entry name" value="Metal-dependent hydrolases"/>
    <property type="match status" value="1"/>
</dbReference>
<dbReference type="Pfam" id="PF02811">
    <property type="entry name" value="PHP"/>
    <property type="match status" value="1"/>
</dbReference>
<dbReference type="InterPro" id="IPR052018">
    <property type="entry name" value="PHP_domain"/>
</dbReference>
<accession>A0AAF0JNH0</accession>
<dbReference type="SMART" id="SM00481">
    <property type="entry name" value="POLIIIAc"/>
    <property type="match status" value="1"/>
</dbReference>
<evidence type="ECO:0000313" key="3">
    <source>
        <dbReference type="Proteomes" id="UP001218895"/>
    </source>
</evidence>
<dbReference type="GO" id="GO:0004534">
    <property type="term" value="F:5'-3' RNA exonuclease activity"/>
    <property type="evidence" value="ECO:0007669"/>
    <property type="project" value="TreeGrafter"/>
</dbReference>
<dbReference type="Gene3D" id="3.40.50.150">
    <property type="entry name" value="Vaccinia Virus protein VP39"/>
    <property type="match status" value="1"/>
</dbReference>
<dbReference type="PANTHER" id="PTHR42924">
    <property type="entry name" value="EXONUCLEASE"/>
    <property type="match status" value="1"/>
</dbReference>
<dbReference type="GO" id="GO:0008757">
    <property type="term" value="F:S-adenosylmethionine-dependent methyltransferase activity"/>
    <property type="evidence" value="ECO:0007669"/>
    <property type="project" value="InterPro"/>
</dbReference>
<dbReference type="InterPro" id="IPR013216">
    <property type="entry name" value="Methyltransf_11"/>
</dbReference>
<keyword evidence="3" id="KW-1185">Reference proteome</keyword>
<evidence type="ECO:0000259" key="1">
    <source>
        <dbReference type="SMART" id="SM00481"/>
    </source>
</evidence>
<dbReference type="GO" id="GO:0035312">
    <property type="term" value="F:5'-3' DNA exonuclease activity"/>
    <property type="evidence" value="ECO:0007669"/>
    <property type="project" value="TreeGrafter"/>
</dbReference>
<dbReference type="Pfam" id="PF08241">
    <property type="entry name" value="Methyltransf_11"/>
    <property type="match status" value="1"/>
</dbReference>
<keyword evidence="2" id="KW-0808">Transferase</keyword>
<organism evidence="2 3">
    <name type="scientific">Methanomicrobium antiquum</name>
    <dbReference type="NCBI Taxonomy" id="487686"/>
    <lineage>
        <taxon>Archaea</taxon>
        <taxon>Methanobacteriati</taxon>
        <taxon>Methanobacteriota</taxon>
        <taxon>Stenosarchaea group</taxon>
        <taxon>Methanomicrobia</taxon>
        <taxon>Methanomicrobiales</taxon>
        <taxon>Methanomicrobiaceae</taxon>
        <taxon>Methanomicrobium</taxon>
    </lineage>
</organism>
<name>A0AAF0JNH0_9EURY</name>
<dbReference type="PANTHER" id="PTHR42924:SF3">
    <property type="entry name" value="POLYMERASE_HISTIDINOL PHOSPHATASE N-TERMINAL DOMAIN-CONTAINING PROTEIN"/>
    <property type="match status" value="1"/>
</dbReference>
<dbReference type="RefSeq" id="WP_278100245.1">
    <property type="nucleotide sequence ID" value="NZ_CP091092.1"/>
</dbReference>
<dbReference type="GeneID" id="79949362"/>
<protein>
    <submittedName>
        <fullName evidence="2">Methyltransferase domain-containing protein</fullName>
    </submittedName>
</protein>
<dbReference type="InterPro" id="IPR004013">
    <property type="entry name" value="PHP_dom"/>
</dbReference>
<reference evidence="2" key="1">
    <citation type="submission" date="2022-01" db="EMBL/GenBank/DDBJ databases">
        <title>Complete genome of Methanomicrobium antiquum DSM 21220.</title>
        <authorList>
            <person name="Chen S.-C."/>
            <person name="You Y.-T."/>
            <person name="Zhou Y.-Z."/>
            <person name="Lai M.-C."/>
        </authorList>
    </citation>
    <scope>NUCLEOTIDE SEQUENCE</scope>
    <source>
        <strain evidence="2">DSM 21220</strain>
    </source>
</reference>
<keyword evidence="2" id="KW-0489">Methyltransferase</keyword>
<dbReference type="Proteomes" id="UP001218895">
    <property type="component" value="Chromosome"/>
</dbReference>
<dbReference type="InterPro" id="IPR003141">
    <property type="entry name" value="Pol/His_phosphatase_N"/>
</dbReference>
<sequence length="489" mass="56903">MNFDFHIHSDYSYDSDSKIEDIVKEAKKKGLNGIAITDHETIKGALEAININHDPEFQIIIGSEIKTEYGDIIGLFLKDEISSRNFIEVIHEIKNQDGIVVLPHPYRGTKIQNIINNELLEHIDLIETFNSRTGRYDNFYAEELAQKYNKPTIGGSDAHCLSEIGLVSIKCDLDTDLKEQLLDNKCQIKKTNLSYSYQIAHSRYIKEKKKNKTISALKERLKEQFLYFFRVEQDFFIPEVIPNDKLQNKLDQHIKYYNSWIWRYQHRQRIDNVISLLPSFNVNNNSKVLEVGCGRGPYTNILANLSSSVCAIEYSTREIKEAKKYIEQSGLIDNVTLIIADAQFLPFKNDTFNFVLCSEVLEHLNQPKTGVSEIYRVLIPGNKALISMPNLISYFWMKNRIQVEIKNKIFRKKIPIDPHVSYPYWRIINLIKTSNFKIKVLNGTHLFSGGLIFGYLIQNHPMCVKYLNKLEKKFKKGFLFSFFFVKIEK</sequence>
<dbReference type="GO" id="GO:0032259">
    <property type="term" value="P:methylation"/>
    <property type="evidence" value="ECO:0007669"/>
    <property type="project" value="UniProtKB-KW"/>
</dbReference>
<dbReference type="InterPro" id="IPR016195">
    <property type="entry name" value="Pol/histidinol_Pase-like"/>
</dbReference>
<proteinExistence type="predicted"/>
<dbReference type="CDD" id="cd02440">
    <property type="entry name" value="AdoMet_MTases"/>
    <property type="match status" value="1"/>
</dbReference>
<feature type="domain" description="Polymerase/histidinol phosphatase N-terminal" evidence="1">
    <location>
        <begin position="3"/>
        <end position="69"/>
    </location>
</feature>
<dbReference type="SUPFAM" id="SSF53335">
    <property type="entry name" value="S-adenosyl-L-methionine-dependent methyltransferases"/>
    <property type="match status" value="1"/>
</dbReference>
<evidence type="ECO:0000313" key="2">
    <source>
        <dbReference type="EMBL" id="WFN37406.1"/>
    </source>
</evidence>
<dbReference type="EMBL" id="CP091092">
    <property type="protein sequence ID" value="WFN37406.1"/>
    <property type="molecule type" value="Genomic_DNA"/>
</dbReference>
<dbReference type="KEGG" id="manq:L1994_03165"/>
<gene>
    <name evidence="2" type="ORF">L1994_03165</name>
</gene>